<evidence type="ECO:0000256" key="2">
    <source>
        <dbReference type="ARBA" id="ARBA00022485"/>
    </source>
</evidence>
<dbReference type="GO" id="GO:0005524">
    <property type="term" value="F:ATP binding"/>
    <property type="evidence" value="ECO:0007669"/>
    <property type="project" value="UniProtKB-KW"/>
</dbReference>
<dbReference type="PANTHER" id="PTHR11472">
    <property type="entry name" value="DNA REPAIR DEAD HELICASE RAD3/XP-D SUBFAMILY MEMBER"/>
    <property type="match status" value="1"/>
</dbReference>
<comment type="catalytic activity">
    <reaction evidence="10">
        <text>ATP + H2O = ADP + phosphate + H(+)</text>
        <dbReference type="Rhea" id="RHEA:13065"/>
        <dbReference type="ChEBI" id="CHEBI:15377"/>
        <dbReference type="ChEBI" id="CHEBI:15378"/>
        <dbReference type="ChEBI" id="CHEBI:30616"/>
        <dbReference type="ChEBI" id="CHEBI:43474"/>
        <dbReference type="ChEBI" id="CHEBI:456216"/>
        <dbReference type="EC" id="5.6.2.3"/>
    </reaction>
</comment>
<keyword evidence="5" id="KW-0378">Hydrolase</keyword>
<keyword evidence="2" id="KW-0479">Metal-binding</keyword>
<keyword evidence="7" id="KW-0238">DNA-binding</keyword>
<dbReference type="Pfam" id="PF06733">
    <property type="entry name" value="DEAD_2"/>
    <property type="match status" value="1"/>
</dbReference>
<keyword evidence="2" id="KW-0411">Iron-sulfur</keyword>
<keyword evidence="8" id="KW-0234">DNA repair</keyword>
<dbReference type="Gene3D" id="3.40.50.300">
    <property type="entry name" value="P-loop containing nucleotide triphosphate hydrolases"/>
    <property type="match status" value="1"/>
</dbReference>
<evidence type="ECO:0000256" key="9">
    <source>
        <dbReference type="ARBA" id="ARBA00044969"/>
    </source>
</evidence>
<keyword evidence="13" id="KW-1185">Reference proteome</keyword>
<accession>A0A448X5I6</accession>
<dbReference type="InterPro" id="IPR010614">
    <property type="entry name" value="RAD3-like_helicase_DEAD"/>
</dbReference>
<evidence type="ECO:0000256" key="3">
    <source>
        <dbReference type="ARBA" id="ARBA00022741"/>
    </source>
</evidence>
<evidence type="ECO:0000256" key="7">
    <source>
        <dbReference type="ARBA" id="ARBA00023125"/>
    </source>
</evidence>
<dbReference type="GO" id="GO:0045951">
    <property type="term" value="P:positive regulation of mitotic recombination"/>
    <property type="evidence" value="ECO:0007669"/>
    <property type="project" value="TreeGrafter"/>
</dbReference>
<keyword evidence="2" id="KW-0408">Iron</keyword>
<evidence type="ECO:0000256" key="5">
    <source>
        <dbReference type="ARBA" id="ARBA00022801"/>
    </source>
</evidence>
<comment type="cofactor">
    <cofactor evidence="1">
        <name>[4Fe-4S] cluster</name>
        <dbReference type="ChEBI" id="CHEBI:49883"/>
    </cofactor>
</comment>
<keyword evidence="4" id="KW-0227">DNA damage</keyword>
<evidence type="ECO:0000256" key="6">
    <source>
        <dbReference type="ARBA" id="ARBA00022840"/>
    </source>
</evidence>
<reference evidence="12" key="1">
    <citation type="submission" date="2018-11" db="EMBL/GenBank/DDBJ databases">
        <authorList>
            <consortium name="Pathogen Informatics"/>
        </authorList>
    </citation>
    <scope>NUCLEOTIDE SEQUENCE</scope>
</reference>
<evidence type="ECO:0000259" key="11">
    <source>
        <dbReference type="PROSITE" id="PS51193"/>
    </source>
</evidence>
<keyword evidence="2" id="KW-0004">4Fe-4S</keyword>
<dbReference type="InterPro" id="IPR010643">
    <property type="entry name" value="HBB"/>
</dbReference>
<evidence type="ECO:0000256" key="10">
    <source>
        <dbReference type="ARBA" id="ARBA00048954"/>
    </source>
</evidence>
<evidence type="ECO:0000256" key="8">
    <source>
        <dbReference type="ARBA" id="ARBA00023204"/>
    </source>
</evidence>
<proteinExistence type="predicted"/>
<dbReference type="InterPro" id="IPR045028">
    <property type="entry name" value="DinG/Rad3-like"/>
</dbReference>
<dbReference type="Proteomes" id="UP000784294">
    <property type="component" value="Unassembled WGS sequence"/>
</dbReference>
<evidence type="ECO:0000256" key="1">
    <source>
        <dbReference type="ARBA" id="ARBA00001966"/>
    </source>
</evidence>
<organism evidence="12 13">
    <name type="scientific">Protopolystoma xenopodis</name>
    <dbReference type="NCBI Taxonomy" id="117903"/>
    <lineage>
        <taxon>Eukaryota</taxon>
        <taxon>Metazoa</taxon>
        <taxon>Spiralia</taxon>
        <taxon>Lophotrochozoa</taxon>
        <taxon>Platyhelminthes</taxon>
        <taxon>Monogenea</taxon>
        <taxon>Polyopisthocotylea</taxon>
        <taxon>Polystomatidea</taxon>
        <taxon>Polystomatidae</taxon>
        <taxon>Protopolystoma</taxon>
    </lineage>
</organism>
<protein>
    <recommendedName>
        <fullName evidence="9">DNA 5'-3' helicase</fullName>
        <ecNumber evidence="9">5.6.2.3</ecNumber>
    </recommendedName>
</protein>
<dbReference type="Pfam" id="PF06777">
    <property type="entry name" value="HBB"/>
    <property type="match status" value="1"/>
</dbReference>
<keyword evidence="3" id="KW-0547">Nucleotide-binding</keyword>
<keyword evidence="6" id="KW-0067">ATP-binding</keyword>
<dbReference type="InterPro" id="IPR027417">
    <property type="entry name" value="P-loop_NTPase"/>
</dbReference>
<sequence>MHANIIVYSYYYLLDPKIANLVSKDLPPSSVIVFDEAHNIDNVCIESMSCVISRRSLDKCHQGVEFLSKRVAEVKQQDTNRLRDEYNKLVQGLREVSEARETDQILANPGKSMLYY</sequence>
<dbReference type="EMBL" id="CAAALY010096508">
    <property type="protein sequence ID" value="VEL28630.1"/>
    <property type="molecule type" value="Genomic_DNA"/>
</dbReference>
<dbReference type="GO" id="GO:0003684">
    <property type="term" value="F:damaged DNA binding"/>
    <property type="evidence" value="ECO:0007669"/>
    <property type="project" value="TreeGrafter"/>
</dbReference>
<dbReference type="InterPro" id="IPR002464">
    <property type="entry name" value="DNA/RNA_helicase_DEAH_CS"/>
</dbReference>
<evidence type="ECO:0000256" key="4">
    <source>
        <dbReference type="ARBA" id="ARBA00022763"/>
    </source>
</evidence>
<dbReference type="PROSITE" id="PS51193">
    <property type="entry name" value="HELICASE_ATP_BIND_2"/>
    <property type="match status" value="1"/>
</dbReference>
<dbReference type="GO" id="GO:0005634">
    <property type="term" value="C:nucleus"/>
    <property type="evidence" value="ECO:0007669"/>
    <property type="project" value="TreeGrafter"/>
</dbReference>
<gene>
    <name evidence="12" type="ORF">PXEA_LOCUS22070</name>
</gene>
<evidence type="ECO:0000313" key="12">
    <source>
        <dbReference type="EMBL" id="VEL28630.1"/>
    </source>
</evidence>
<dbReference type="GO" id="GO:0003678">
    <property type="term" value="F:DNA helicase activity"/>
    <property type="evidence" value="ECO:0007669"/>
    <property type="project" value="InterPro"/>
</dbReference>
<dbReference type="GO" id="GO:0016787">
    <property type="term" value="F:hydrolase activity"/>
    <property type="evidence" value="ECO:0007669"/>
    <property type="project" value="UniProtKB-KW"/>
</dbReference>
<name>A0A448X5I6_9PLAT</name>
<dbReference type="PANTHER" id="PTHR11472:SF1">
    <property type="entry name" value="GENERAL TRANSCRIPTION AND DNA REPAIR FACTOR IIH HELICASE SUBUNIT XPD"/>
    <property type="match status" value="1"/>
</dbReference>
<dbReference type="EC" id="5.6.2.3" evidence="9"/>
<evidence type="ECO:0000313" key="13">
    <source>
        <dbReference type="Proteomes" id="UP000784294"/>
    </source>
</evidence>
<dbReference type="AlphaFoldDB" id="A0A448X5I6"/>
<comment type="caution">
    <text evidence="12">The sequence shown here is derived from an EMBL/GenBank/DDBJ whole genome shotgun (WGS) entry which is preliminary data.</text>
</comment>
<dbReference type="OrthoDB" id="272481at2759"/>
<dbReference type="InterPro" id="IPR014013">
    <property type="entry name" value="Helic_SF1/SF2_ATP-bd_DinG/Rad3"/>
</dbReference>
<dbReference type="PROSITE" id="PS00690">
    <property type="entry name" value="DEAH_ATP_HELICASE"/>
    <property type="match status" value="1"/>
</dbReference>
<feature type="domain" description="Helicase ATP-binding" evidence="11">
    <location>
        <begin position="1"/>
        <end position="86"/>
    </location>
</feature>
<dbReference type="GO" id="GO:0006366">
    <property type="term" value="P:transcription by RNA polymerase II"/>
    <property type="evidence" value="ECO:0007669"/>
    <property type="project" value="TreeGrafter"/>
</dbReference>